<keyword evidence="6" id="KW-0808">Transferase</keyword>
<reference evidence="17" key="1">
    <citation type="submission" date="2018-06" db="EMBL/GenBank/DDBJ databases">
        <authorList>
            <person name="Zhirakovskaya E."/>
        </authorList>
    </citation>
    <scope>NUCLEOTIDE SEQUENCE</scope>
</reference>
<feature type="transmembrane region" description="Helical" evidence="14">
    <location>
        <begin position="12"/>
        <end position="32"/>
    </location>
</feature>
<dbReference type="PROSITE" id="PS50109">
    <property type="entry name" value="HIS_KIN"/>
    <property type="match status" value="1"/>
</dbReference>
<accession>A0A3B0XVY4</accession>
<dbReference type="InterPro" id="IPR036097">
    <property type="entry name" value="HisK_dim/P_sf"/>
</dbReference>
<dbReference type="Gene3D" id="3.40.50.2300">
    <property type="match status" value="1"/>
</dbReference>
<name>A0A3B0XVY4_9ZZZZ</name>
<dbReference type="FunFam" id="1.10.287.130:FF:000003">
    <property type="entry name" value="Histidine kinase"/>
    <property type="match status" value="1"/>
</dbReference>
<dbReference type="Pfam" id="PF00512">
    <property type="entry name" value="HisKA"/>
    <property type="match status" value="1"/>
</dbReference>
<evidence type="ECO:0000256" key="1">
    <source>
        <dbReference type="ARBA" id="ARBA00000085"/>
    </source>
</evidence>
<gene>
    <name evidence="17" type="ORF">MNBD_GAMMA12-15</name>
</gene>
<dbReference type="InterPro" id="IPR003661">
    <property type="entry name" value="HisK_dim/P_dom"/>
</dbReference>
<dbReference type="CDD" id="cd17546">
    <property type="entry name" value="REC_hyHK_CKI1_RcsC-like"/>
    <property type="match status" value="1"/>
</dbReference>
<evidence type="ECO:0000256" key="3">
    <source>
        <dbReference type="ARBA" id="ARBA00012438"/>
    </source>
</evidence>
<sequence length="882" mass="98595">MVKINVFNRSIAMSVVVILTLTAGAAVQLYYFTQKMIANEIELRLSNLVTAEQKKLVVLTRDWKTLLTMISRQKLLKQYAAASYHDNKRELARLQPTLEKMLLNYSLLKPNLIKYIRFINSKGNEIALVKNGKVSHSYKNRNYRTYFTLTKIRKNYEINDPTYRQGGKYTALDWSVRIGNKKQFHGVLTMTLDLSQIRTITASTQAAGVYDDYYLLDSLGRVILGPATQVLGASVPSFKEVISLNKRFTDRINNIVAVKYIAPINAYTALVIHSSSIDEWHQRIYQPIVSVLIICCLFIIILVVTLSKRMCRMVKNSHQLQYDRDKLNEMVCLKTSELQLATQEAEHASKIKSEFLANMSHEIRTPMNGVLGLLELIQQTALTEEQQKYLTTAYASGQSLLSIINDILDFSKIEANMIELELINVNLKSLLEETKDLYFPMANDKKLALHLEVDSNVPEWVKLDPTRLRQVLNNLLNNAIKFTRVGSVSLIVSADSSTMPVIKFSIVDTGIGISDKVKLNIFQSFSQADVSTTRQFGGTGLGLAISKKLVEKFNSSLEISSVPNEGSTFYFSMQVALGHGVEVVRDTHHSNTKHDGKIHVLVISSIPSAGEETKKILEKASCLVSVCSQLCEVAGIVKYANSTNKPIVALVLNNEPIGQSLKIWKNQLKQVVDTDSIKFLYLSLGKNESELDDCLNKLEDAGFHALISDSCGLGRIKPLLIELDYTSASGNVVHVKQGDFSKCQRQYDKDKTVLVAEDNTVNQIVVKGMLDELGYCCQIVSNGLKAVEEYKKGGYALILMDMQMPVLDGIEATKAIRSISGEYQIPIIALTANAMAEDKSRCLEAGMDDFISKPLCLAKLKDKLTDWLNINREDTKISNSSS</sequence>
<evidence type="ECO:0000256" key="6">
    <source>
        <dbReference type="ARBA" id="ARBA00022679"/>
    </source>
</evidence>
<evidence type="ECO:0000313" key="17">
    <source>
        <dbReference type="EMBL" id="VAW71691.1"/>
    </source>
</evidence>
<dbReference type="InterPro" id="IPR005467">
    <property type="entry name" value="His_kinase_dom"/>
</dbReference>
<keyword evidence="9 17" id="KW-0418">Kinase</keyword>
<feature type="transmembrane region" description="Helical" evidence="14">
    <location>
        <begin position="284"/>
        <end position="306"/>
    </location>
</feature>
<evidence type="ECO:0000256" key="11">
    <source>
        <dbReference type="ARBA" id="ARBA00022989"/>
    </source>
</evidence>
<proteinExistence type="predicted"/>
<evidence type="ECO:0000256" key="4">
    <source>
        <dbReference type="ARBA" id="ARBA00022475"/>
    </source>
</evidence>
<evidence type="ECO:0000256" key="10">
    <source>
        <dbReference type="ARBA" id="ARBA00022840"/>
    </source>
</evidence>
<dbReference type="GO" id="GO:0005524">
    <property type="term" value="F:ATP binding"/>
    <property type="evidence" value="ECO:0007669"/>
    <property type="project" value="UniProtKB-KW"/>
</dbReference>
<comment type="catalytic activity">
    <reaction evidence="1">
        <text>ATP + protein L-histidine = ADP + protein N-phospho-L-histidine.</text>
        <dbReference type="EC" id="2.7.13.3"/>
    </reaction>
</comment>
<evidence type="ECO:0000256" key="14">
    <source>
        <dbReference type="SAM" id="Phobius"/>
    </source>
</evidence>
<dbReference type="PANTHER" id="PTHR45339:SF1">
    <property type="entry name" value="HYBRID SIGNAL TRANSDUCTION HISTIDINE KINASE J"/>
    <property type="match status" value="1"/>
</dbReference>
<keyword evidence="13 14" id="KW-0472">Membrane</keyword>
<evidence type="ECO:0000256" key="13">
    <source>
        <dbReference type="ARBA" id="ARBA00023136"/>
    </source>
</evidence>
<dbReference type="AlphaFoldDB" id="A0A3B0XVY4"/>
<dbReference type="SUPFAM" id="SSF52172">
    <property type="entry name" value="CheY-like"/>
    <property type="match status" value="1"/>
</dbReference>
<keyword evidence="7 14" id="KW-0812">Transmembrane</keyword>
<evidence type="ECO:0000259" key="15">
    <source>
        <dbReference type="PROSITE" id="PS50109"/>
    </source>
</evidence>
<dbReference type="GO" id="GO:0005886">
    <property type="term" value="C:plasma membrane"/>
    <property type="evidence" value="ECO:0007669"/>
    <property type="project" value="UniProtKB-SubCell"/>
</dbReference>
<keyword evidence="10" id="KW-0067">ATP-binding</keyword>
<dbReference type="SMART" id="SM00388">
    <property type="entry name" value="HisKA"/>
    <property type="match status" value="1"/>
</dbReference>
<keyword evidence="4" id="KW-1003">Cell membrane</keyword>
<dbReference type="FunFam" id="3.30.565.10:FF:000010">
    <property type="entry name" value="Sensor histidine kinase RcsC"/>
    <property type="match status" value="1"/>
</dbReference>
<evidence type="ECO:0000256" key="8">
    <source>
        <dbReference type="ARBA" id="ARBA00022741"/>
    </source>
</evidence>
<keyword evidence="12" id="KW-0902">Two-component regulatory system</keyword>
<dbReference type="EMBL" id="UOFL01000028">
    <property type="protein sequence ID" value="VAW71691.1"/>
    <property type="molecule type" value="Genomic_DNA"/>
</dbReference>
<dbReference type="InterPro" id="IPR011006">
    <property type="entry name" value="CheY-like_superfamily"/>
</dbReference>
<evidence type="ECO:0000256" key="2">
    <source>
        <dbReference type="ARBA" id="ARBA00004651"/>
    </source>
</evidence>
<feature type="domain" description="Histidine kinase" evidence="15">
    <location>
        <begin position="358"/>
        <end position="577"/>
    </location>
</feature>
<dbReference type="CDD" id="cd16922">
    <property type="entry name" value="HATPase_EvgS-ArcB-TorS-like"/>
    <property type="match status" value="1"/>
</dbReference>
<keyword evidence="8" id="KW-0547">Nucleotide-binding</keyword>
<dbReference type="InterPro" id="IPR001789">
    <property type="entry name" value="Sig_transdc_resp-reg_receiver"/>
</dbReference>
<keyword evidence="11 14" id="KW-1133">Transmembrane helix</keyword>
<dbReference type="EC" id="2.7.13.3" evidence="3"/>
<evidence type="ECO:0000256" key="12">
    <source>
        <dbReference type="ARBA" id="ARBA00023012"/>
    </source>
</evidence>
<organism evidence="17">
    <name type="scientific">hydrothermal vent metagenome</name>
    <dbReference type="NCBI Taxonomy" id="652676"/>
    <lineage>
        <taxon>unclassified sequences</taxon>
        <taxon>metagenomes</taxon>
        <taxon>ecological metagenomes</taxon>
    </lineage>
</organism>
<dbReference type="PRINTS" id="PR00344">
    <property type="entry name" value="BCTRLSENSOR"/>
</dbReference>
<evidence type="ECO:0000256" key="5">
    <source>
        <dbReference type="ARBA" id="ARBA00022553"/>
    </source>
</evidence>
<dbReference type="SMART" id="SM00448">
    <property type="entry name" value="REC"/>
    <property type="match status" value="1"/>
</dbReference>
<feature type="domain" description="Response regulatory" evidence="16">
    <location>
        <begin position="752"/>
        <end position="868"/>
    </location>
</feature>
<evidence type="ECO:0000256" key="7">
    <source>
        <dbReference type="ARBA" id="ARBA00022692"/>
    </source>
</evidence>
<dbReference type="InterPro" id="IPR003594">
    <property type="entry name" value="HATPase_dom"/>
</dbReference>
<keyword evidence="5" id="KW-0597">Phosphoprotein</keyword>
<dbReference type="GO" id="GO:0000155">
    <property type="term" value="F:phosphorelay sensor kinase activity"/>
    <property type="evidence" value="ECO:0007669"/>
    <property type="project" value="InterPro"/>
</dbReference>
<dbReference type="InterPro" id="IPR004358">
    <property type="entry name" value="Sig_transdc_His_kin-like_C"/>
</dbReference>
<comment type="subcellular location">
    <subcellularLocation>
        <location evidence="2">Cell membrane</location>
        <topology evidence="2">Multi-pass membrane protein</topology>
    </subcellularLocation>
</comment>
<evidence type="ECO:0000259" key="16">
    <source>
        <dbReference type="PROSITE" id="PS50110"/>
    </source>
</evidence>
<dbReference type="InterPro" id="IPR036890">
    <property type="entry name" value="HATPase_C_sf"/>
</dbReference>
<dbReference type="Pfam" id="PF02518">
    <property type="entry name" value="HATPase_c"/>
    <property type="match status" value="1"/>
</dbReference>
<protein>
    <recommendedName>
        <fullName evidence="3">histidine kinase</fullName>
        <ecNumber evidence="3">2.7.13.3</ecNumber>
    </recommendedName>
</protein>
<dbReference type="Gene3D" id="1.10.287.130">
    <property type="match status" value="1"/>
</dbReference>
<dbReference type="Gene3D" id="3.30.565.10">
    <property type="entry name" value="Histidine kinase-like ATPase, C-terminal domain"/>
    <property type="match status" value="1"/>
</dbReference>
<evidence type="ECO:0000256" key="9">
    <source>
        <dbReference type="ARBA" id="ARBA00022777"/>
    </source>
</evidence>
<dbReference type="CDD" id="cd00082">
    <property type="entry name" value="HisKA"/>
    <property type="match status" value="1"/>
</dbReference>
<dbReference type="PROSITE" id="PS50110">
    <property type="entry name" value="RESPONSE_REGULATORY"/>
    <property type="match status" value="1"/>
</dbReference>
<dbReference type="SUPFAM" id="SSF47384">
    <property type="entry name" value="Homodimeric domain of signal transducing histidine kinase"/>
    <property type="match status" value="1"/>
</dbReference>
<dbReference type="SMART" id="SM00387">
    <property type="entry name" value="HATPase_c"/>
    <property type="match status" value="1"/>
</dbReference>
<dbReference type="Pfam" id="PF00072">
    <property type="entry name" value="Response_reg"/>
    <property type="match status" value="1"/>
</dbReference>
<dbReference type="PANTHER" id="PTHR45339">
    <property type="entry name" value="HYBRID SIGNAL TRANSDUCTION HISTIDINE KINASE J"/>
    <property type="match status" value="1"/>
</dbReference>
<dbReference type="SUPFAM" id="SSF55874">
    <property type="entry name" value="ATPase domain of HSP90 chaperone/DNA topoisomerase II/histidine kinase"/>
    <property type="match status" value="1"/>
</dbReference>